<protein>
    <recommendedName>
        <fullName evidence="4">TraB/GumN family protein</fullName>
    </recommendedName>
</protein>
<dbReference type="RefSeq" id="WP_246359674.1">
    <property type="nucleotide sequence ID" value="NZ_BAABIF010000004.1"/>
</dbReference>
<gene>
    <name evidence="2" type="ORF">FHR23_000793</name>
</gene>
<accession>A0A840YWH6</accession>
<keyword evidence="3" id="KW-1185">Reference proteome</keyword>
<dbReference type="PANTHER" id="PTHR40590">
    <property type="entry name" value="CYTOPLASMIC PROTEIN-RELATED"/>
    <property type="match status" value="1"/>
</dbReference>
<dbReference type="AlphaFoldDB" id="A0A840YWH6"/>
<proteinExistence type="predicted"/>
<dbReference type="Pfam" id="PF01963">
    <property type="entry name" value="TraB_PrgY_gumN"/>
    <property type="match status" value="1"/>
</dbReference>
<evidence type="ECO:0000313" key="3">
    <source>
        <dbReference type="Proteomes" id="UP000554342"/>
    </source>
</evidence>
<sequence length="313" mass="34337">MFKRLCGAAMAVALIGFSGAGHAAPQDSASPAPAPQATPAPVIRDADPALWVVKDKDTTIYLFGTIHVLKPGLSWFDEAVRKAFDASNTLVLEMKMPDQAAMQALVTKLAVDPDGPPLTDKIPAGKDRTEYANAMTGLGLPPTAFDRYDPWFASISLTMLPMVKLGYRPDQGPETVLTAAAEKDGKQIVGLETAEQQFGYFDHLSQKAQIDMLMSTIEQMPELPGMMNRMVDYWAKGDPKDLAKELNEGMEDQPELTRILLTDRNIRWAHWIKQRMAKPGTVFIAVGAGHLAGANSVQMQLKKEGLKARRIRY</sequence>
<dbReference type="InterPro" id="IPR047111">
    <property type="entry name" value="YbaP-like"/>
</dbReference>
<feature type="signal peptide" evidence="1">
    <location>
        <begin position="1"/>
        <end position="23"/>
    </location>
</feature>
<evidence type="ECO:0000256" key="1">
    <source>
        <dbReference type="SAM" id="SignalP"/>
    </source>
</evidence>
<comment type="caution">
    <text evidence="2">The sequence shown here is derived from an EMBL/GenBank/DDBJ whole genome shotgun (WGS) entry which is preliminary data.</text>
</comment>
<evidence type="ECO:0008006" key="4">
    <source>
        <dbReference type="Google" id="ProtNLM"/>
    </source>
</evidence>
<dbReference type="Proteomes" id="UP000554342">
    <property type="component" value="Unassembled WGS sequence"/>
</dbReference>
<name>A0A840YWH6_9SPHN</name>
<keyword evidence="1" id="KW-0732">Signal</keyword>
<evidence type="ECO:0000313" key="2">
    <source>
        <dbReference type="EMBL" id="MBB5717886.1"/>
    </source>
</evidence>
<dbReference type="CDD" id="cd14789">
    <property type="entry name" value="Tiki"/>
    <property type="match status" value="1"/>
</dbReference>
<dbReference type="PANTHER" id="PTHR40590:SF1">
    <property type="entry name" value="CYTOPLASMIC PROTEIN"/>
    <property type="match status" value="1"/>
</dbReference>
<feature type="chain" id="PRO_5032389545" description="TraB/GumN family protein" evidence="1">
    <location>
        <begin position="24"/>
        <end position="313"/>
    </location>
</feature>
<organism evidence="2 3">
    <name type="scientific">Stakelama sediminis</name>
    <dbReference type="NCBI Taxonomy" id="463200"/>
    <lineage>
        <taxon>Bacteria</taxon>
        <taxon>Pseudomonadati</taxon>
        <taxon>Pseudomonadota</taxon>
        <taxon>Alphaproteobacteria</taxon>
        <taxon>Sphingomonadales</taxon>
        <taxon>Sphingomonadaceae</taxon>
        <taxon>Stakelama</taxon>
    </lineage>
</organism>
<dbReference type="EMBL" id="JACIJI010000001">
    <property type="protein sequence ID" value="MBB5717886.1"/>
    <property type="molecule type" value="Genomic_DNA"/>
</dbReference>
<dbReference type="InterPro" id="IPR002816">
    <property type="entry name" value="TraB/PrgY/GumN_fam"/>
</dbReference>
<reference evidence="2 3" key="1">
    <citation type="submission" date="2020-08" db="EMBL/GenBank/DDBJ databases">
        <title>Genomic Encyclopedia of Type Strains, Phase IV (KMG-IV): sequencing the most valuable type-strain genomes for metagenomic binning, comparative biology and taxonomic classification.</title>
        <authorList>
            <person name="Goeker M."/>
        </authorList>
    </citation>
    <scope>NUCLEOTIDE SEQUENCE [LARGE SCALE GENOMIC DNA]</scope>
    <source>
        <strain evidence="2 3">DSM 27203</strain>
    </source>
</reference>